<dbReference type="Pfam" id="PF00270">
    <property type="entry name" value="DEAD"/>
    <property type="match status" value="1"/>
</dbReference>
<dbReference type="PROSITE" id="PS51192">
    <property type="entry name" value="HELICASE_ATP_BIND_1"/>
    <property type="match status" value="1"/>
</dbReference>
<feature type="domain" description="DEAD-box RNA helicase Q" evidence="10">
    <location>
        <begin position="12"/>
        <end position="40"/>
    </location>
</feature>
<evidence type="ECO:0000256" key="1">
    <source>
        <dbReference type="ARBA" id="ARBA00012552"/>
    </source>
</evidence>
<dbReference type="GO" id="GO:0005840">
    <property type="term" value="C:ribosome"/>
    <property type="evidence" value="ECO:0007669"/>
    <property type="project" value="TreeGrafter"/>
</dbReference>
<dbReference type="GO" id="GO:0033592">
    <property type="term" value="F:RNA strand annealing activity"/>
    <property type="evidence" value="ECO:0007669"/>
    <property type="project" value="TreeGrafter"/>
</dbReference>
<dbReference type="PROSITE" id="PS51194">
    <property type="entry name" value="HELICASE_CTER"/>
    <property type="match status" value="1"/>
</dbReference>
<dbReference type="InterPro" id="IPR027417">
    <property type="entry name" value="P-loop_NTPase"/>
</dbReference>
<gene>
    <name evidence="11" type="ORF">AVDCRST_MAG80-1856</name>
</gene>
<dbReference type="SMART" id="SM00490">
    <property type="entry name" value="HELICc"/>
    <property type="match status" value="1"/>
</dbReference>
<dbReference type="InterPro" id="IPR044742">
    <property type="entry name" value="DEAD/DEAH_RhlB"/>
</dbReference>
<dbReference type="PANTHER" id="PTHR47963">
    <property type="entry name" value="DEAD-BOX ATP-DEPENDENT RNA HELICASE 47, MITOCHONDRIAL"/>
    <property type="match status" value="1"/>
</dbReference>
<feature type="domain" description="Helicase C-terminal" evidence="9">
    <location>
        <begin position="228"/>
        <end position="386"/>
    </location>
</feature>
<evidence type="ECO:0000259" key="10">
    <source>
        <dbReference type="PROSITE" id="PS51195"/>
    </source>
</evidence>
<dbReference type="PROSITE" id="PS00039">
    <property type="entry name" value="DEAD_ATP_HELICASE"/>
    <property type="match status" value="1"/>
</dbReference>
<sequence>MTPNTLTEALRVSFTNLPVSEQVRKAMTDQGWETPTPIQALALPALLGGEDVVGLAQTGSGKTAAFAIPLIEAIDPKTRDIQALVLVPTRELATQAAAELTNLSRYEPVRPVVLVGGVSIGPQIKALKNRSASSAMVVVGTPGRILDHLQRGTLRLGSVRYLVLDEADRMLDMGFAPDVERILSHTPDGRQTSLFSATMPGAIRGIVKRHMCSPQWLAVESEAPTVDTVEQVYYLVQGRDKTRALRSLIDAEKEPLAIVFRRTKHGATKLHRQLERDGYKAGLLHGGKSQSQRNKTLAAFVGGRTRILVATNVAARGLDIPNVSHVINYDLPEDVETYVHRIGRTARAGKDGVAATLIGESEKREFDKIKRALPVEVRESRLPISA</sequence>
<name>A0A6J4QUF0_9ACTN</name>
<protein>
    <recommendedName>
        <fullName evidence="1">RNA helicase</fullName>
        <ecNumber evidence="1">3.6.4.13</ecNumber>
    </recommendedName>
</protein>
<dbReference type="InterPro" id="IPR050547">
    <property type="entry name" value="DEAD_box_RNA_helicases"/>
</dbReference>
<dbReference type="InterPro" id="IPR001650">
    <property type="entry name" value="Helicase_C-like"/>
</dbReference>
<comment type="similarity">
    <text evidence="7">Belongs to the DEAD box helicase family.</text>
</comment>
<keyword evidence="2 7" id="KW-0547">Nucleotide-binding</keyword>
<keyword evidence="5 7" id="KW-0067">ATP-binding</keyword>
<dbReference type="Gene3D" id="3.40.50.300">
    <property type="entry name" value="P-loop containing nucleotide triphosphate hydrolases"/>
    <property type="match status" value="2"/>
</dbReference>
<dbReference type="CDD" id="cd18787">
    <property type="entry name" value="SF2_C_DEAD"/>
    <property type="match status" value="1"/>
</dbReference>
<evidence type="ECO:0000259" key="8">
    <source>
        <dbReference type="PROSITE" id="PS51192"/>
    </source>
</evidence>
<dbReference type="EC" id="3.6.4.13" evidence="1"/>
<evidence type="ECO:0000259" key="9">
    <source>
        <dbReference type="PROSITE" id="PS51194"/>
    </source>
</evidence>
<proteinExistence type="inferred from homology"/>
<dbReference type="EMBL" id="CADCVC010000156">
    <property type="protein sequence ID" value="CAA9446791.1"/>
    <property type="molecule type" value="Genomic_DNA"/>
</dbReference>
<feature type="short sequence motif" description="Q motif" evidence="6">
    <location>
        <begin position="12"/>
        <end position="40"/>
    </location>
</feature>
<evidence type="ECO:0000256" key="6">
    <source>
        <dbReference type="PROSITE-ProRule" id="PRU00552"/>
    </source>
</evidence>
<evidence type="ECO:0000256" key="2">
    <source>
        <dbReference type="ARBA" id="ARBA00022741"/>
    </source>
</evidence>
<evidence type="ECO:0000256" key="3">
    <source>
        <dbReference type="ARBA" id="ARBA00022801"/>
    </source>
</evidence>
<feature type="domain" description="Helicase ATP-binding" evidence="8">
    <location>
        <begin position="43"/>
        <end position="217"/>
    </location>
</feature>
<dbReference type="CDD" id="cd00268">
    <property type="entry name" value="DEADc"/>
    <property type="match status" value="1"/>
</dbReference>
<keyword evidence="4 7" id="KW-0347">Helicase</keyword>
<dbReference type="SUPFAM" id="SSF52540">
    <property type="entry name" value="P-loop containing nucleoside triphosphate hydrolases"/>
    <property type="match status" value="1"/>
</dbReference>
<dbReference type="GO" id="GO:0009409">
    <property type="term" value="P:response to cold"/>
    <property type="evidence" value="ECO:0007669"/>
    <property type="project" value="TreeGrafter"/>
</dbReference>
<dbReference type="InterPro" id="IPR011545">
    <property type="entry name" value="DEAD/DEAH_box_helicase_dom"/>
</dbReference>
<organism evidence="11">
    <name type="scientific">uncultured Rubrobacteraceae bacterium</name>
    <dbReference type="NCBI Taxonomy" id="349277"/>
    <lineage>
        <taxon>Bacteria</taxon>
        <taxon>Bacillati</taxon>
        <taxon>Actinomycetota</taxon>
        <taxon>Rubrobacteria</taxon>
        <taxon>Rubrobacterales</taxon>
        <taxon>Rubrobacteraceae</taxon>
        <taxon>environmental samples</taxon>
    </lineage>
</organism>
<reference evidence="11" key="1">
    <citation type="submission" date="2020-02" db="EMBL/GenBank/DDBJ databases">
        <authorList>
            <person name="Meier V. D."/>
        </authorList>
    </citation>
    <scope>NUCLEOTIDE SEQUENCE</scope>
    <source>
        <strain evidence="11">AVDCRST_MAG80</strain>
    </source>
</reference>
<dbReference type="AlphaFoldDB" id="A0A6J4QUF0"/>
<dbReference type="GO" id="GO:0003724">
    <property type="term" value="F:RNA helicase activity"/>
    <property type="evidence" value="ECO:0007669"/>
    <property type="project" value="UniProtKB-EC"/>
</dbReference>
<evidence type="ECO:0000256" key="7">
    <source>
        <dbReference type="RuleBase" id="RU000492"/>
    </source>
</evidence>
<evidence type="ECO:0000313" key="11">
    <source>
        <dbReference type="EMBL" id="CAA9446791.1"/>
    </source>
</evidence>
<dbReference type="PROSITE" id="PS51195">
    <property type="entry name" value="Q_MOTIF"/>
    <property type="match status" value="1"/>
</dbReference>
<evidence type="ECO:0000256" key="4">
    <source>
        <dbReference type="ARBA" id="ARBA00022806"/>
    </source>
</evidence>
<dbReference type="GO" id="GO:0016787">
    <property type="term" value="F:hydrolase activity"/>
    <property type="evidence" value="ECO:0007669"/>
    <property type="project" value="UniProtKB-KW"/>
</dbReference>
<dbReference type="PANTHER" id="PTHR47963:SF8">
    <property type="entry name" value="ATP-DEPENDENT RNA HELICASE DEAD"/>
    <property type="match status" value="1"/>
</dbReference>
<accession>A0A6J4QUF0</accession>
<keyword evidence="3 7" id="KW-0378">Hydrolase</keyword>
<dbReference type="Pfam" id="PF00271">
    <property type="entry name" value="Helicase_C"/>
    <property type="match status" value="1"/>
</dbReference>
<evidence type="ECO:0000256" key="5">
    <source>
        <dbReference type="ARBA" id="ARBA00022840"/>
    </source>
</evidence>
<dbReference type="InterPro" id="IPR014001">
    <property type="entry name" value="Helicase_ATP-bd"/>
</dbReference>
<dbReference type="GO" id="GO:0005524">
    <property type="term" value="F:ATP binding"/>
    <property type="evidence" value="ECO:0007669"/>
    <property type="project" value="UniProtKB-KW"/>
</dbReference>
<dbReference type="SMART" id="SM00487">
    <property type="entry name" value="DEXDc"/>
    <property type="match status" value="1"/>
</dbReference>
<dbReference type="InterPro" id="IPR014014">
    <property type="entry name" value="RNA_helicase_DEAD_Q_motif"/>
</dbReference>
<dbReference type="GO" id="GO:0005829">
    <property type="term" value="C:cytosol"/>
    <property type="evidence" value="ECO:0007669"/>
    <property type="project" value="TreeGrafter"/>
</dbReference>
<dbReference type="InterPro" id="IPR000629">
    <property type="entry name" value="RNA-helicase_DEAD-box_CS"/>
</dbReference>